<feature type="domain" description="Acetyl-CoA hydrolase/transferase N-terminal" evidence="3">
    <location>
        <begin position="44"/>
        <end position="212"/>
    </location>
</feature>
<name>U5EJV8_9DIPT</name>
<dbReference type="Pfam" id="PF13336">
    <property type="entry name" value="AcetylCoA_hyd_C"/>
    <property type="match status" value="1"/>
</dbReference>
<proteinExistence type="evidence at transcript level"/>
<dbReference type="FunFam" id="3.40.1080.20:FF:000002">
    <property type="entry name" value="Acetyl-CoA hydrolase/transferase"/>
    <property type="match status" value="1"/>
</dbReference>
<evidence type="ECO:0000313" key="5">
    <source>
        <dbReference type="EMBL" id="JAB57802.1"/>
    </source>
</evidence>
<dbReference type="Gene3D" id="3.30.750.70">
    <property type="entry name" value="4-hydroxybutyrate coenzyme like domains"/>
    <property type="match status" value="1"/>
</dbReference>
<dbReference type="SUPFAM" id="SSF100950">
    <property type="entry name" value="NagB/RpiA/CoA transferase-like"/>
    <property type="match status" value="2"/>
</dbReference>
<reference evidence="5" key="1">
    <citation type="journal article" date="2014" name="Insect Biochem. Mol. Biol.">
        <title>An insight into the sialome of the frog biting fly, Corethrella appendiculata.</title>
        <authorList>
            <person name="Ribeiro J.M.C."/>
            <person name="Chagas A.C."/>
            <person name="Pham V.M."/>
            <person name="Lounibos L.P."/>
            <person name="Calvo E."/>
        </authorList>
    </citation>
    <scope>NUCLEOTIDE SEQUENCE</scope>
    <source>
        <tissue evidence="5">Salivary glands</tissue>
    </source>
</reference>
<dbReference type="GO" id="GO:0005739">
    <property type="term" value="C:mitochondrion"/>
    <property type="evidence" value="ECO:0007669"/>
    <property type="project" value="TreeGrafter"/>
</dbReference>
<dbReference type="GO" id="GO:0016787">
    <property type="term" value="F:hydrolase activity"/>
    <property type="evidence" value="ECO:0007669"/>
    <property type="project" value="UniProtKB-KW"/>
</dbReference>
<protein>
    <submittedName>
        <fullName evidence="5">Putative acetyl-coa hydrolase</fullName>
    </submittedName>
</protein>
<comment type="similarity">
    <text evidence="1">Belongs to the acetyl-CoA hydrolase/transferase family.</text>
</comment>
<dbReference type="EMBL" id="GANO01002069">
    <property type="protein sequence ID" value="JAB57802.1"/>
    <property type="molecule type" value="mRNA"/>
</dbReference>
<keyword evidence="2" id="KW-0808">Transferase</keyword>
<organism evidence="5">
    <name type="scientific">Corethrella appendiculata</name>
    <dbReference type="NCBI Taxonomy" id="1370023"/>
    <lineage>
        <taxon>Eukaryota</taxon>
        <taxon>Metazoa</taxon>
        <taxon>Ecdysozoa</taxon>
        <taxon>Arthropoda</taxon>
        <taxon>Hexapoda</taxon>
        <taxon>Insecta</taxon>
        <taxon>Pterygota</taxon>
        <taxon>Neoptera</taxon>
        <taxon>Endopterygota</taxon>
        <taxon>Diptera</taxon>
        <taxon>Nematocera</taxon>
        <taxon>Culicoidea</taxon>
        <taxon>Chaoboridae</taxon>
        <taxon>Corethrella</taxon>
    </lineage>
</organism>
<dbReference type="GO" id="GO:0008775">
    <property type="term" value="F:acetate CoA-transferase activity"/>
    <property type="evidence" value="ECO:0007669"/>
    <property type="project" value="InterPro"/>
</dbReference>
<dbReference type="InterPro" id="IPR046433">
    <property type="entry name" value="ActCoA_hydro"/>
</dbReference>
<dbReference type="PANTHER" id="PTHR21432">
    <property type="entry name" value="ACETYL-COA HYDROLASE-RELATED"/>
    <property type="match status" value="1"/>
</dbReference>
<evidence type="ECO:0000259" key="3">
    <source>
        <dbReference type="Pfam" id="PF02550"/>
    </source>
</evidence>
<sequence length="473" mass="51245">MISTKLSKLQKFSKLSALLANSKNTYFTYSNQISQPIPDRPTKFCSAEEAVQCVKSGDTVFVQGAAATPMVLLEALTNHGKKNNLKDITVVHMHTEGPALYAQPDCKDIFRSKSTFMGGNVRAAVADGRGDSIPIFLHEIPILFRRKLIKPDVALIHSSTIDKHGYGSLGTSVDCVRAALENSKVIVAQVNKQMPRTFGDSIIHSSHFDAAVEIDVPLPEHGGRGMTAVEEKIGSLIAENLVEDGATLQMGIGNIPDAVLNALHNHKDLGIHSEMFAGGVVDLVNKGCVTNDQKTYHRGRIVGSFLIGTKKLYDFVDNNPFIEMLEINYVNNVGIVARNPKMTAINSAIEVDLTGQVCADSIGTRMYSGFGGQVDFIRGAAEGFDGKGKPIIALPSSTNKGQSKIVPILKPGAGVVTSRAHVHYVVTEYGIANLFGKSLRQRAYELIQIAHPDHRAELEKAAFERLKCMPSPN</sequence>
<evidence type="ECO:0000259" key="4">
    <source>
        <dbReference type="Pfam" id="PF13336"/>
    </source>
</evidence>
<dbReference type="InterPro" id="IPR038460">
    <property type="entry name" value="AcetylCoA_hyd_C_sf"/>
</dbReference>
<dbReference type="AlphaFoldDB" id="U5EJV8"/>
<dbReference type="FunFam" id="3.30.750.70:FF:000004">
    <property type="entry name" value="Acetyl-CoA hydrolase/transferase"/>
    <property type="match status" value="1"/>
</dbReference>
<dbReference type="Gene3D" id="3.40.1080.20">
    <property type="entry name" value="Acetyl-CoA hydrolase/transferase C-terminal domain"/>
    <property type="match status" value="1"/>
</dbReference>
<evidence type="ECO:0000256" key="1">
    <source>
        <dbReference type="ARBA" id="ARBA00009632"/>
    </source>
</evidence>
<dbReference type="GO" id="GO:0006083">
    <property type="term" value="P:acetate metabolic process"/>
    <property type="evidence" value="ECO:0007669"/>
    <property type="project" value="InterPro"/>
</dbReference>
<dbReference type="Pfam" id="PF02550">
    <property type="entry name" value="AcetylCoA_hydro"/>
    <property type="match status" value="1"/>
</dbReference>
<dbReference type="PANTHER" id="PTHR21432:SF20">
    <property type="entry name" value="ACETYL-COA HYDROLASE"/>
    <property type="match status" value="1"/>
</dbReference>
<evidence type="ECO:0000256" key="2">
    <source>
        <dbReference type="ARBA" id="ARBA00022679"/>
    </source>
</evidence>
<dbReference type="InterPro" id="IPR003702">
    <property type="entry name" value="ActCoA_hydro_N"/>
</dbReference>
<dbReference type="InterPro" id="IPR037171">
    <property type="entry name" value="NagB/RpiA_transferase-like"/>
</dbReference>
<dbReference type="InterPro" id="IPR026888">
    <property type="entry name" value="AcetylCoA_hyd_C"/>
</dbReference>
<feature type="domain" description="Acetyl-CoA hydrolase/transferase C-terminal" evidence="4">
    <location>
        <begin position="308"/>
        <end position="462"/>
    </location>
</feature>
<keyword evidence="5" id="KW-0378">Hydrolase</keyword>
<dbReference type="Gene3D" id="3.40.1080.10">
    <property type="entry name" value="Glutaconate Coenzyme A-transferase"/>
    <property type="match status" value="1"/>
</dbReference>
<accession>U5EJV8</accession>